<organism evidence="3 4">
    <name type="scientific">Urochloa decumbens</name>
    <dbReference type="NCBI Taxonomy" id="240449"/>
    <lineage>
        <taxon>Eukaryota</taxon>
        <taxon>Viridiplantae</taxon>
        <taxon>Streptophyta</taxon>
        <taxon>Embryophyta</taxon>
        <taxon>Tracheophyta</taxon>
        <taxon>Spermatophyta</taxon>
        <taxon>Magnoliopsida</taxon>
        <taxon>Liliopsida</taxon>
        <taxon>Poales</taxon>
        <taxon>Poaceae</taxon>
        <taxon>PACMAD clade</taxon>
        <taxon>Panicoideae</taxon>
        <taxon>Panicodae</taxon>
        <taxon>Paniceae</taxon>
        <taxon>Melinidinae</taxon>
        <taxon>Urochloa</taxon>
    </lineage>
</organism>
<feature type="region of interest" description="Disordered" evidence="1">
    <location>
        <begin position="1"/>
        <end position="20"/>
    </location>
</feature>
<dbReference type="AlphaFoldDB" id="A0ABC9DYA6"/>
<evidence type="ECO:0000313" key="3">
    <source>
        <dbReference type="EMBL" id="CAL5047503.1"/>
    </source>
</evidence>
<keyword evidence="4" id="KW-1185">Reference proteome</keyword>
<accession>A0ABC9DYA6</accession>
<feature type="compositionally biased region" description="Low complexity" evidence="1">
    <location>
        <begin position="1"/>
        <end position="12"/>
    </location>
</feature>
<gene>
    <name evidence="3" type="ORF">URODEC1_LOCUS89967</name>
</gene>
<dbReference type="Proteomes" id="UP001497457">
    <property type="component" value="Chromosome 35b"/>
</dbReference>
<dbReference type="Pfam" id="PF07762">
    <property type="entry name" value="DUF1618"/>
    <property type="match status" value="1"/>
</dbReference>
<sequence length="430" mass="47379">MASSSTQISSSPWPHPPPPPGPPCVILGRVTLVHYDAEHVPNQLTARLAAPPRATMVSVPLSLQPATSYDDSDRHPYVLAAGDAGLLLHVSRFPSIGFNMGDDPPGILLVAQARDFRPSAADPPAPDGEVTAFPVVRVPDRDRSCQHGISNIRSVGLVSRPGSGGADYIVAELRLPDCLDDRATLYYFLSGSAAWRQVSLSVPAGSLMMSPFHDVVAHDGTLWWVDLASGLFGCDFFADDGPALRYVPFQFTYPTAELPRGVDIEARRMVRVSRGELRFVELACARGEERPQETLVVVWTLVLGRGDFAWWRHQSVASLASIWESDRYIQLDLNEEVPELALLHPGDADLLYVFLNRNLFCVNVQERKVTEYVPRRCNLVDVFFGNTPLPQIGWRYVLAWELPPTLANVKIHNSVAIGVYPALNVEQMVA</sequence>
<evidence type="ECO:0000256" key="1">
    <source>
        <dbReference type="SAM" id="MobiDB-lite"/>
    </source>
</evidence>
<dbReference type="PANTHER" id="PTHR33086">
    <property type="entry name" value="OS05G0468200 PROTEIN-RELATED"/>
    <property type="match status" value="1"/>
</dbReference>
<reference evidence="3" key="1">
    <citation type="submission" date="2024-10" db="EMBL/GenBank/DDBJ databases">
        <authorList>
            <person name="Ryan C."/>
        </authorList>
    </citation>
    <scope>NUCLEOTIDE SEQUENCE [LARGE SCALE GENOMIC DNA]</scope>
</reference>
<dbReference type="EMBL" id="OZ075145">
    <property type="protein sequence ID" value="CAL5047503.1"/>
    <property type="molecule type" value="Genomic_DNA"/>
</dbReference>
<protein>
    <recommendedName>
        <fullName evidence="2">DUF1618 domain-containing protein</fullName>
    </recommendedName>
</protein>
<name>A0ABC9DYA6_9POAL</name>
<proteinExistence type="predicted"/>
<evidence type="ECO:0000259" key="2">
    <source>
        <dbReference type="Pfam" id="PF07762"/>
    </source>
</evidence>
<feature type="domain" description="DUF1618" evidence="2">
    <location>
        <begin position="224"/>
        <end position="350"/>
    </location>
</feature>
<dbReference type="PANTHER" id="PTHR33086:SF51">
    <property type="entry name" value="OS06G0307900 PROTEIN"/>
    <property type="match status" value="1"/>
</dbReference>
<evidence type="ECO:0000313" key="4">
    <source>
        <dbReference type="Proteomes" id="UP001497457"/>
    </source>
</evidence>
<dbReference type="InterPro" id="IPR011676">
    <property type="entry name" value="DUF1618"/>
</dbReference>